<evidence type="ECO:0000313" key="15">
    <source>
        <dbReference type="EMBL" id="EPG75668.1"/>
    </source>
</evidence>
<evidence type="ECO:0000256" key="13">
    <source>
        <dbReference type="RuleBase" id="RU003515"/>
    </source>
</evidence>
<evidence type="ECO:0000256" key="11">
    <source>
        <dbReference type="ARBA" id="ARBA00023211"/>
    </source>
</evidence>
<dbReference type="Proteomes" id="UP000014540">
    <property type="component" value="Unassembled WGS sequence"/>
</dbReference>
<dbReference type="InterPro" id="IPR022898">
    <property type="entry name" value="RNase_HII"/>
</dbReference>
<dbReference type="PANTHER" id="PTHR10954">
    <property type="entry name" value="RIBONUCLEASE H2 SUBUNIT A"/>
    <property type="match status" value="1"/>
</dbReference>
<dbReference type="NCBIfam" id="NF000595">
    <property type="entry name" value="PRK00015.1-3"/>
    <property type="match status" value="1"/>
</dbReference>
<dbReference type="GO" id="GO:0032299">
    <property type="term" value="C:ribonuclease H2 complex"/>
    <property type="evidence" value="ECO:0007669"/>
    <property type="project" value="TreeGrafter"/>
</dbReference>
<proteinExistence type="inferred from homology"/>
<evidence type="ECO:0000256" key="2">
    <source>
        <dbReference type="ARBA" id="ARBA00001946"/>
    </source>
</evidence>
<sequence length="221" mass="24428">MSTGNFEPEESRFFPHGIPCGIDEAGRGPYAGPLSLALVAFSPEILESILAGECLPGLNDSKKLSESKRERLYSQIRAIASICCHTFVSHSFIDRNGINRAVLEGIQKCYRMALRAPIAKVGGSLTLLIDGNYNFSKYPESKLISSKSHYYTKGDSRIVSISAASIIAKVTRDRWMTGIAVKFPGYGFESHKGYGSAKHEESIRTLGLCKIHRRSFTKKFQ</sequence>
<dbReference type="Pfam" id="PF01351">
    <property type="entry name" value="RNase_HII"/>
    <property type="match status" value="1"/>
</dbReference>
<feature type="domain" description="RNase H type-2" evidence="14">
    <location>
        <begin position="17"/>
        <end position="221"/>
    </location>
</feature>
<feature type="binding site" evidence="12">
    <location>
        <position position="24"/>
    </location>
    <ligand>
        <name>a divalent metal cation</name>
        <dbReference type="ChEBI" id="CHEBI:60240"/>
    </ligand>
</feature>
<dbReference type="PANTHER" id="PTHR10954:SF18">
    <property type="entry name" value="RIBONUCLEASE HII"/>
    <property type="match status" value="1"/>
</dbReference>
<dbReference type="InterPro" id="IPR012337">
    <property type="entry name" value="RNaseH-like_sf"/>
</dbReference>
<evidence type="ECO:0000256" key="10">
    <source>
        <dbReference type="ARBA" id="ARBA00022801"/>
    </source>
</evidence>
<keyword evidence="11" id="KW-0464">Manganese</keyword>
<dbReference type="SUPFAM" id="SSF53098">
    <property type="entry name" value="Ribonuclease H-like"/>
    <property type="match status" value="1"/>
</dbReference>
<evidence type="ECO:0000256" key="4">
    <source>
        <dbReference type="ARBA" id="ARBA00004496"/>
    </source>
</evidence>
<reference evidence="15" key="1">
    <citation type="submission" date="2013-04" db="EMBL/GenBank/DDBJ databases">
        <authorList>
            <person name="Harkins D.M."/>
            <person name="Durkin A.S."/>
            <person name="Selengut J.D."/>
            <person name="Sanka R."/>
            <person name="DePew J."/>
            <person name="Purushe J."/>
            <person name="Ahmed A."/>
            <person name="van der Linden H."/>
            <person name="Goris M.G.A."/>
            <person name="Hartskeerl R.A."/>
            <person name="Vinetz J.M."/>
            <person name="Sutton G.G."/>
            <person name="Nelson W.C."/>
            <person name="Fouts D.E."/>
        </authorList>
    </citation>
    <scope>NUCLEOTIDE SEQUENCE [LARGE SCALE GENOMIC DNA]</scope>
    <source>
        <strain evidence="15">BUT 6</strain>
    </source>
</reference>
<comment type="subcellular location">
    <subcellularLocation>
        <location evidence="4">Cytoplasm</location>
    </subcellularLocation>
</comment>
<gene>
    <name evidence="15" type="primary">rnhB</name>
    <name evidence="15" type="ORF">LEP1GSC058_0412</name>
</gene>
<dbReference type="GO" id="GO:0005737">
    <property type="term" value="C:cytoplasm"/>
    <property type="evidence" value="ECO:0007669"/>
    <property type="project" value="UniProtKB-SubCell"/>
</dbReference>
<evidence type="ECO:0000256" key="5">
    <source>
        <dbReference type="ARBA" id="ARBA00007383"/>
    </source>
</evidence>
<evidence type="ECO:0000256" key="3">
    <source>
        <dbReference type="ARBA" id="ARBA00004065"/>
    </source>
</evidence>
<keyword evidence="8 12" id="KW-0479">Metal-binding</keyword>
<dbReference type="STRING" id="1193011.LEP1GSC058_0412"/>
<evidence type="ECO:0000256" key="7">
    <source>
        <dbReference type="ARBA" id="ARBA00022722"/>
    </source>
</evidence>
<keyword evidence="10 12" id="KW-0378">Hydrolase</keyword>
<dbReference type="OrthoDB" id="9803420at2"/>
<organism evidence="15 16">
    <name type="scientific">Leptospira fainei serovar Hurstbridge str. BUT 6</name>
    <dbReference type="NCBI Taxonomy" id="1193011"/>
    <lineage>
        <taxon>Bacteria</taxon>
        <taxon>Pseudomonadati</taxon>
        <taxon>Spirochaetota</taxon>
        <taxon>Spirochaetia</taxon>
        <taxon>Leptospirales</taxon>
        <taxon>Leptospiraceae</taxon>
        <taxon>Leptospira</taxon>
    </lineage>
</organism>
<comment type="caution">
    <text evidence="15">The sequence shown here is derived from an EMBL/GenBank/DDBJ whole genome shotgun (WGS) entry which is preliminary data.</text>
</comment>
<feature type="binding site" evidence="12">
    <location>
        <position position="130"/>
    </location>
    <ligand>
        <name>a divalent metal cation</name>
        <dbReference type="ChEBI" id="CHEBI:60240"/>
    </ligand>
</feature>
<dbReference type="AlphaFoldDB" id="S3V2M1"/>
<protein>
    <recommendedName>
        <fullName evidence="13">Ribonuclease</fullName>
        <ecNumber evidence="13">3.1.26.4</ecNumber>
    </recommendedName>
</protein>
<dbReference type="PROSITE" id="PS51975">
    <property type="entry name" value="RNASE_H_2"/>
    <property type="match status" value="1"/>
</dbReference>
<dbReference type="EC" id="3.1.26.4" evidence="13"/>
<dbReference type="GO" id="GO:0003723">
    <property type="term" value="F:RNA binding"/>
    <property type="evidence" value="ECO:0007669"/>
    <property type="project" value="UniProtKB-UniRule"/>
</dbReference>
<evidence type="ECO:0000259" key="14">
    <source>
        <dbReference type="PROSITE" id="PS51975"/>
    </source>
</evidence>
<keyword evidence="6" id="KW-0963">Cytoplasm</keyword>
<accession>S3V2M1</accession>
<evidence type="ECO:0000256" key="8">
    <source>
        <dbReference type="ARBA" id="ARBA00022723"/>
    </source>
</evidence>
<dbReference type="InterPro" id="IPR001352">
    <property type="entry name" value="RNase_HII/HIII"/>
</dbReference>
<dbReference type="InterPro" id="IPR024567">
    <property type="entry name" value="RNase_HII/HIII_dom"/>
</dbReference>
<dbReference type="GO" id="GO:0046872">
    <property type="term" value="F:metal ion binding"/>
    <property type="evidence" value="ECO:0007669"/>
    <property type="project" value="UniProtKB-KW"/>
</dbReference>
<dbReference type="GO" id="GO:0006298">
    <property type="term" value="P:mismatch repair"/>
    <property type="evidence" value="ECO:0007669"/>
    <property type="project" value="TreeGrafter"/>
</dbReference>
<evidence type="ECO:0000313" key="16">
    <source>
        <dbReference type="Proteomes" id="UP000014540"/>
    </source>
</evidence>
<evidence type="ECO:0000256" key="9">
    <source>
        <dbReference type="ARBA" id="ARBA00022759"/>
    </source>
</evidence>
<comment type="function">
    <text evidence="3 13">Endonuclease that specifically degrades the RNA of RNA-DNA hybrids.</text>
</comment>
<keyword evidence="16" id="KW-1185">Reference proteome</keyword>
<dbReference type="Gene3D" id="3.30.420.10">
    <property type="entry name" value="Ribonuclease H-like superfamily/Ribonuclease H"/>
    <property type="match status" value="1"/>
</dbReference>
<evidence type="ECO:0000256" key="1">
    <source>
        <dbReference type="ARBA" id="ARBA00000077"/>
    </source>
</evidence>
<evidence type="ECO:0000256" key="6">
    <source>
        <dbReference type="ARBA" id="ARBA00022490"/>
    </source>
</evidence>
<comment type="cofactor">
    <cofactor evidence="2">
        <name>Mg(2+)</name>
        <dbReference type="ChEBI" id="CHEBI:18420"/>
    </cofactor>
</comment>
<dbReference type="CDD" id="cd07182">
    <property type="entry name" value="RNase_HII_bacteria_HII_like"/>
    <property type="match status" value="1"/>
</dbReference>
<comment type="cofactor">
    <cofactor evidence="12">
        <name>Mn(2+)</name>
        <dbReference type="ChEBI" id="CHEBI:29035"/>
    </cofactor>
    <cofactor evidence="12">
        <name>Mg(2+)</name>
        <dbReference type="ChEBI" id="CHEBI:18420"/>
    </cofactor>
    <text evidence="12">Manganese or magnesium. Binds 1 divalent metal ion per monomer in the absence of substrate. May bind a second metal ion after substrate binding.</text>
</comment>
<dbReference type="GO" id="GO:0004523">
    <property type="term" value="F:RNA-DNA hybrid ribonuclease activity"/>
    <property type="evidence" value="ECO:0007669"/>
    <property type="project" value="UniProtKB-UniRule"/>
</dbReference>
<comment type="similarity">
    <text evidence="5 13">Belongs to the RNase HII family.</text>
</comment>
<evidence type="ECO:0000256" key="12">
    <source>
        <dbReference type="PROSITE-ProRule" id="PRU01319"/>
    </source>
</evidence>
<name>S3V2M1_9LEPT</name>
<keyword evidence="9 12" id="KW-0255">Endonuclease</keyword>
<dbReference type="RefSeq" id="WP_016547791.1">
    <property type="nucleotide sequence ID" value="NZ_AKWZ02000002.1"/>
</dbReference>
<dbReference type="EMBL" id="AKWZ02000002">
    <property type="protein sequence ID" value="EPG75668.1"/>
    <property type="molecule type" value="Genomic_DNA"/>
</dbReference>
<dbReference type="InterPro" id="IPR036397">
    <property type="entry name" value="RNaseH_sf"/>
</dbReference>
<comment type="catalytic activity">
    <reaction evidence="1 12 13">
        <text>Endonucleolytic cleavage to 5'-phosphomonoester.</text>
        <dbReference type="EC" id="3.1.26.4"/>
    </reaction>
</comment>
<dbReference type="GO" id="GO:0043137">
    <property type="term" value="P:DNA replication, removal of RNA primer"/>
    <property type="evidence" value="ECO:0007669"/>
    <property type="project" value="TreeGrafter"/>
</dbReference>
<keyword evidence="7 12" id="KW-0540">Nuclease</keyword>
<feature type="binding site" evidence="12">
    <location>
        <position position="23"/>
    </location>
    <ligand>
        <name>a divalent metal cation</name>
        <dbReference type="ChEBI" id="CHEBI:60240"/>
    </ligand>
</feature>